<reference evidence="3" key="2">
    <citation type="journal article" date="2012" name="G3 (Bethesda)">
        <title>Pichia sorbitophila, an interspecies yeast hybrid reveals early steps of genome resolution following polyploidization.</title>
        <authorList>
            <person name="Leh Louis V."/>
            <person name="Despons L."/>
            <person name="Friedrich A."/>
            <person name="Martin T."/>
            <person name="Durrens P."/>
            <person name="Casaregola S."/>
            <person name="Neuveglise C."/>
            <person name="Fairhead C."/>
            <person name="Marck C."/>
            <person name="Cruz J.A."/>
            <person name="Straub M.L."/>
            <person name="Kugler V."/>
            <person name="Sacerdot C."/>
            <person name="Uzunov Z."/>
            <person name="Thierry A."/>
            <person name="Weiss S."/>
            <person name="Bleykasten C."/>
            <person name="De Montigny J."/>
            <person name="Jacques N."/>
            <person name="Jung P."/>
            <person name="Lemaire M."/>
            <person name="Mallet S."/>
            <person name="Morel G."/>
            <person name="Richard G.F."/>
            <person name="Sarkar A."/>
            <person name="Savel G."/>
            <person name="Schacherer J."/>
            <person name="Seret M.L."/>
            <person name="Talla E."/>
            <person name="Samson G."/>
            <person name="Jubin C."/>
            <person name="Poulain J."/>
            <person name="Vacherie B."/>
            <person name="Barbe V."/>
            <person name="Pelletier E."/>
            <person name="Sherman D.J."/>
            <person name="Westhof E."/>
            <person name="Weissenbach J."/>
            <person name="Baret P.V."/>
            <person name="Wincker P."/>
            <person name="Gaillardin C."/>
            <person name="Dujon B."/>
            <person name="Souciet J.L."/>
        </authorList>
    </citation>
    <scope>NUCLEOTIDE SEQUENCE [LARGE SCALE GENOMIC DNA]</scope>
    <source>
        <strain evidence="3">ATCC MYA-4447 / BCRC 22081 / CBS 7064 / NBRC 10061 / NRRL Y-12695</strain>
    </source>
</reference>
<evidence type="ECO:0000313" key="2">
    <source>
        <dbReference type="EMBL" id="CCE84534.1"/>
    </source>
</evidence>
<dbReference type="EMBL" id="FO082048">
    <property type="protein sequence ID" value="CCE84534.1"/>
    <property type="molecule type" value="Genomic_DNA"/>
</dbReference>
<gene>
    <name evidence="2" type="primary">Piso0_004079</name>
    <name evidence="1" type="ORF">GNLVRS01_PISO0K08986g</name>
    <name evidence="2" type="ORF">GNLVRS01_PISO0L08987g</name>
</gene>
<sequence>MFGYSKRKLDEESDAKKAKAFLNAKEREEYTTSNEWPVFSHPDGGTVKITPWGSLREYVNPLTGEKQTKFEDSGFQDMDFASHLPKNSYAKMGNTNSAPAHNVYPSTPQSMCNTGNSSPAVENNTDNLRLSPGDEAEQYVLNGYEHNQYPQEQENFLGMDEHDLEYDDAVLMTYSGAAASTNDDDMMT</sequence>
<reference evidence="2" key="1">
    <citation type="submission" date="2011-10" db="EMBL/GenBank/DDBJ databases">
        <authorList>
            <person name="Genoscope - CEA"/>
        </authorList>
    </citation>
    <scope>NUCLEOTIDE SEQUENCE</scope>
</reference>
<dbReference type="AlphaFoldDB" id="G8Y7F4"/>
<organism evidence="2 3">
    <name type="scientific">Pichia sorbitophila (strain ATCC MYA-4447 / BCRC 22081 / CBS 7064 / NBRC 10061 / NRRL Y-12695)</name>
    <name type="common">Hybrid yeast</name>
    <dbReference type="NCBI Taxonomy" id="559304"/>
    <lineage>
        <taxon>Eukaryota</taxon>
        <taxon>Fungi</taxon>
        <taxon>Dikarya</taxon>
        <taxon>Ascomycota</taxon>
        <taxon>Saccharomycotina</taxon>
        <taxon>Pichiomycetes</taxon>
        <taxon>Debaryomycetaceae</taxon>
        <taxon>Millerozyma</taxon>
    </lineage>
</organism>
<dbReference type="EMBL" id="FO082049">
    <property type="protein sequence ID" value="CCE83503.1"/>
    <property type="molecule type" value="Genomic_DNA"/>
</dbReference>
<dbReference type="Proteomes" id="UP000005222">
    <property type="component" value="Chromosome L"/>
</dbReference>
<dbReference type="HOGENOM" id="CLU_120068_0_0_1"/>
<accession>G8Y7F4</accession>
<dbReference type="Proteomes" id="UP000005222">
    <property type="component" value="Chromosome K"/>
</dbReference>
<dbReference type="OMA" id="HENYFGM"/>
<protein>
    <submittedName>
        <fullName evidence="2">Piso0_004079 protein</fullName>
    </submittedName>
</protein>
<evidence type="ECO:0000313" key="3">
    <source>
        <dbReference type="Proteomes" id="UP000005222"/>
    </source>
</evidence>
<name>G8Y7F4_PICSO</name>
<proteinExistence type="predicted"/>
<evidence type="ECO:0000313" key="1">
    <source>
        <dbReference type="EMBL" id="CCE83503.1"/>
    </source>
</evidence>
<keyword evidence="3" id="KW-1185">Reference proteome</keyword>
<dbReference type="InParanoid" id="G8Y7F4"/>
<dbReference type="eggNOG" id="ENOG502RQ32">
    <property type="taxonomic scope" value="Eukaryota"/>
</dbReference>
<dbReference type="OrthoDB" id="3997547at2759"/>